<feature type="chain" id="PRO_5046300557" description="Polysaccharide lyase 14 domain-containing protein" evidence="1">
    <location>
        <begin position="28"/>
        <end position="488"/>
    </location>
</feature>
<dbReference type="EMBL" id="BAAAFD010000007">
    <property type="protein sequence ID" value="GAA0857976.1"/>
    <property type="molecule type" value="Genomic_DNA"/>
</dbReference>
<organism evidence="3 4">
    <name type="scientific">Aliiglaciecola litoralis</name>
    <dbReference type="NCBI Taxonomy" id="582857"/>
    <lineage>
        <taxon>Bacteria</taxon>
        <taxon>Pseudomonadati</taxon>
        <taxon>Pseudomonadota</taxon>
        <taxon>Gammaproteobacteria</taxon>
        <taxon>Alteromonadales</taxon>
        <taxon>Alteromonadaceae</taxon>
        <taxon>Aliiglaciecola</taxon>
    </lineage>
</organism>
<dbReference type="Pfam" id="PF21294">
    <property type="entry name" value="Polysacc_lyase_14"/>
    <property type="match status" value="1"/>
</dbReference>
<gene>
    <name evidence="3" type="ORF">GCM10009114_25850</name>
</gene>
<dbReference type="InterPro" id="IPR048958">
    <property type="entry name" value="Polysacc_lyase_14"/>
</dbReference>
<comment type="caution">
    <text evidence="3">The sequence shown here is derived from an EMBL/GenBank/DDBJ whole genome shotgun (WGS) entry which is preliminary data.</text>
</comment>
<dbReference type="RefSeq" id="WP_343860618.1">
    <property type="nucleotide sequence ID" value="NZ_BAAAFD010000007.1"/>
</dbReference>
<dbReference type="Proteomes" id="UP001500359">
    <property type="component" value="Unassembled WGS sequence"/>
</dbReference>
<accession>A0ABP3WX07</accession>
<reference evidence="4" key="1">
    <citation type="journal article" date="2019" name="Int. J. Syst. Evol. Microbiol.">
        <title>The Global Catalogue of Microorganisms (GCM) 10K type strain sequencing project: providing services to taxonomists for standard genome sequencing and annotation.</title>
        <authorList>
            <consortium name="The Broad Institute Genomics Platform"/>
            <consortium name="The Broad Institute Genome Sequencing Center for Infectious Disease"/>
            <person name="Wu L."/>
            <person name="Ma J."/>
        </authorList>
    </citation>
    <scope>NUCLEOTIDE SEQUENCE [LARGE SCALE GENOMIC DNA]</scope>
    <source>
        <strain evidence="4">JCM 15896</strain>
    </source>
</reference>
<feature type="signal peptide" evidence="1">
    <location>
        <begin position="1"/>
        <end position="27"/>
    </location>
</feature>
<feature type="domain" description="Polysaccharide lyase 14" evidence="2">
    <location>
        <begin position="286"/>
        <end position="462"/>
    </location>
</feature>
<keyword evidence="4" id="KW-1185">Reference proteome</keyword>
<evidence type="ECO:0000256" key="1">
    <source>
        <dbReference type="SAM" id="SignalP"/>
    </source>
</evidence>
<evidence type="ECO:0000313" key="4">
    <source>
        <dbReference type="Proteomes" id="UP001500359"/>
    </source>
</evidence>
<evidence type="ECO:0000313" key="3">
    <source>
        <dbReference type="EMBL" id="GAA0857976.1"/>
    </source>
</evidence>
<proteinExistence type="predicted"/>
<protein>
    <recommendedName>
        <fullName evidence="2">Polysaccharide lyase 14 domain-containing protein</fullName>
    </recommendedName>
</protein>
<sequence length="488" mass="54837">MAMKHVLHSRFWLTFWFFSFAPMATSAAVFDDSVTYAFSSSAAKVFWPGGQFDEFHQQYAKKIVEFEVKDLDKERIIELDLDTVLLNQELTLTIDSRGAKSGIADFYSAEHNTYKAPQIVYEVAGQKRLLVASIDTFVARKDRKSKSKDAVVKAGSGVTTLLLFEFPSDIDLQQVKNSKLVLTTTDRQFGPSLLALNQLIYSAPALKVETSGIADKYILDKGIANDKAVFYADDFDDQDWLTGLKLTVGMTKPVWQNTGELEYVDHKDVRHFSGEPGKAVRMPFTTKQNLAGNLDYYFAKHAGREPEEAYFRYYTLLAPGSYVSGGGKLPGFGGTYNKAGWGGRANNGENGWSSRGAFYQSINAKNPLWGGRMPIGSYIYEVDTKNKYGKSIPWGHERSTLQPGKWVAIEQYLKLNTPGKSDGVLHVWIDGAKIYSRNNLHFRDTDKLKIEKIWLNFYFGGVAKPSKNFDMYIDNIVIASSYIGPVRQ</sequence>
<keyword evidence="1" id="KW-0732">Signal</keyword>
<dbReference type="PANTHER" id="PTHR40124">
    <property type="match status" value="1"/>
</dbReference>
<dbReference type="PANTHER" id="PTHR40124:SF1">
    <property type="entry name" value="DISAGGREGATASE RELATED REPEAT PROTEIN"/>
    <property type="match status" value="1"/>
</dbReference>
<evidence type="ECO:0000259" key="2">
    <source>
        <dbReference type="Pfam" id="PF21294"/>
    </source>
</evidence>
<name>A0ABP3WX07_9ALTE</name>
<dbReference type="Gene3D" id="2.60.120.200">
    <property type="match status" value="1"/>
</dbReference>